<keyword evidence="9" id="KW-1185">Reference proteome</keyword>
<comment type="caution">
    <text evidence="8">The sequence shown here is derived from an EMBL/GenBank/DDBJ whole genome shotgun (WGS) entry which is preliminary data.</text>
</comment>
<evidence type="ECO:0000256" key="5">
    <source>
        <dbReference type="ARBA" id="ARBA00023004"/>
    </source>
</evidence>
<keyword evidence="3" id="KW-0223">Dioxygenase</keyword>
<protein>
    <recommendedName>
        <fullName evidence="7">Fe2OG dioxygenase domain-containing protein</fullName>
    </recommendedName>
</protein>
<evidence type="ECO:0000259" key="7">
    <source>
        <dbReference type="PROSITE" id="PS51471"/>
    </source>
</evidence>
<accession>A0AAW0RGI6</accession>
<dbReference type="PANTHER" id="PTHR10869:SF242">
    <property type="entry name" value="PROLYL 4-HYDROXYLASE ALPHA SUBUNIT DOMAIN-CONTAINING PROTEIN"/>
    <property type="match status" value="1"/>
</dbReference>
<evidence type="ECO:0000256" key="1">
    <source>
        <dbReference type="ARBA" id="ARBA00001961"/>
    </source>
</evidence>
<keyword evidence="6" id="KW-0812">Transmembrane</keyword>
<dbReference type="Proteomes" id="UP001397290">
    <property type="component" value="Unassembled WGS sequence"/>
</dbReference>
<keyword evidence="6" id="KW-0472">Membrane</keyword>
<dbReference type="InterPro" id="IPR005123">
    <property type="entry name" value="Oxoglu/Fe-dep_dioxygenase_dom"/>
</dbReference>
<dbReference type="InterPro" id="IPR044862">
    <property type="entry name" value="Pro_4_hyd_alph_FE2OG_OXY"/>
</dbReference>
<evidence type="ECO:0000256" key="3">
    <source>
        <dbReference type="ARBA" id="ARBA00022964"/>
    </source>
</evidence>
<comment type="cofactor">
    <cofactor evidence="1">
        <name>L-ascorbate</name>
        <dbReference type="ChEBI" id="CHEBI:38290"/>
    </cofactor>
</comment>
<dbReference type="SMART" id="SM00702">
    <property type="entry name" value="P4Hc"/>
    <property type="match status" value="1"/>
</dbReference>
<dbReference type="Gene3D" id="2.60.120.620">
    <property type="entry name" value="q2cbj1_9rhob like domain"/>
    <property type="match status" value="1"/>
</dbReference>
<organism evidence="8 9">
    <name type="scientific">Beauveria asiatica</name>
    <dbReference type="NCBI Taxonomy" id="1069075"/>
    <lineage>
        <taxon>Eukaryota</taxon>
        <taxon>Fungi</taxon>
        <taxon>Dikarya</taxon>
        <taxon>Ascomycota</taxon>
        <taxon>Pezizomycotina</taxon>
        <taxon>Sordariomycetes</taxon>
        <taxon>Hypocreomycetidae</taxon>
        <taxon>Hypocreales</taxon>
        <taxon>Cordycipitaceae</taxon>
        <taxon>Beauveria</taxon>
    </lineage>
</organism>
<evidence type="ECO:0000313" key="8">
    <source>
        <dbReference type="EMBL" id="KAK8141277.1"/>
    </source>
</evidence>
<keyword evidence="6" id="KW-1133">Transmembrane helix</keyword>
<reference evidence="8 9" key="1">
    <citation type="submission" date="2020-02" db="EMBL/GenBank/DDBJ databases">
        <title>Comparative genomics of the hypocrealean fungal genus Beauvera.</title>
        <authorList>
            <person name="Showalter D.N."/>
            <person name="Bushley K.E."/>
            <person name="Rehner S.A."/>
        </authorList>
    </citation>
    <scope>NUCLEOTIDE SEQUENCE [LARGE SCALE GENOMIC DNA]</scope>
    <source>
        <strain evidence="8 9">ARSEF4384</strain>
    </source>
</reference>
<name>A0AAW0RGI6_9HYPO</name>
<dbReference type="PROSITE" id="PS51471">
    <property type="entry name" value="FE2OG_OXY"/>
    <property type="match status" value="1"/>
</dbReference>
<keyword evidence="5" id="KW-0408">Iron</keyword>
<evidence type="ECO:0000256" key="4">
    <source>
        <dbReference type="ARBA" id="ARBA00023002"/>
    </source>
</evidence>
<dbReference type="Pfam" id="PF13640">
    <property type="entry name" value="2OG-FeII_Oxy_3"/>
    <property type="match status" value="1"/>
</dbReference>
<proteinExistence type="predicted"/>
<dbReference type="AlphaFoldDB" id="A0AAW0RGI6"/>
<feature type="domain" description="Fe2OG dioxygenase" evidence="7">
    <location>
        <begin position="162"/>
        <end position="293"/>
    </location>
</feature>
<dbReference type="PANTHER" id="PTHR10869">
    <property type="entry name" value="PROLYL 4-HYDROXYLASE ALPHA SUBUNIT"/>
    <property type="match status" value="1"/>
</dbReference>
<dbReference type="InterPro" id="IPR006620">
    <property type="entry name" value="Pro_4_hyd_alph"/>
</dbReference>
<dbReference type="GO" id="GO:0005783">
    <property type="term" value="C:endoplasmic reticulum"/>
    <property type="evidence" value="ECO:0007669"/>
    <property type="project" value="TreeGrafter"/>
</dbReference>
<dbReference type="GO" id="GO:0031418">
    <property type="term" value="F:L-ascorbic acid binding"/>
    <property type="evidence" value="ECO:0007669"/>
    <property type="project" value="InterPro"/>
</dbReference>
<dbReference type="InterPro" id="IPR045054">
    <property type="entry name" value="P4HA-like"/>
</dbReference>
<gene>
    <name evidence="8" type="ORF">G3M48_000353</name>
</gene>
<dbReference type="GO" id="GO:0004656">
    <property type="term" value="F:procollagen-proline 4-dioxygenase activity"/>
    <property type="evidence" value="ECO:0007669"/>
    <property type="project" value="TreeGrafter"/>
</dbReference>
<keyword evidence="4" id="KW-0560">Oxidoreductase</keyword>
<evidence type="ECO:0000256" key="6">
    <source>
        <dbReference type="SAM" id="Phobius"/>
    </source>
</evidence>
<evidence type="ECO:0000256" key="2">
    <source>
        <dbReference type="ARBA" id="ARBA00022723"/>
    </source>
</evidence>
<sequence length="302" mass="32845">MATHTTALSRPLGSSRKMDKNYTLSVGVLLLLLSAFLYNSQEGWQRISKLLGTGILSPHCPGIGVAIDCTTYQCGQNYTVEILSIDPLAIYLNNFLDDAEIRYLLALGENIYKPSEVVSHSGNVVNTAVRSSESAFLPADDVVCKCLISRMKSLLGNVQHEHVESLQMVRYAASGDRYRLHTDWSVAAKNNTDEASGNPRQSRRLGTILVYLEDSCTGGETYFPLLNGVSDSADGDKFAVAKQGQGLLVRPKRGNGVFWNNIHANGTGDDRVVHAGLPIKSGVKVGLNMWSTYYFDAPLVGG</sequence>
<feature type="transmembrane region" description="Helical" evidence="6">
    <location>
        <begin position="21"/>
        <end position="38"/>
    </location>
</feature>
<evidence type="ECO:0000313" key="9">
    <source>
        <dbReference type="Proteomes" id="UP001397290"/>
    </source>
</evidence>
<keyword evidence="2" id="KW-0479">Metal-binding</keyword>
<dbReference type="EMBL" id="JAAHCF010001063">
    <property type="protein sequence ID" value="KAK8141277.1"/>
    <property type="molecule type" value="Genomic_DNA"/>
</dbReference>
<dbReference type="GO" id="GO:0005506">
    <property type="term" value="F:iron ion binding"/>
    <property type="evidence" value="ECO:0007669"/>
    <property type="project" value="InterPro"/>
</dbReference>